<accession>A0A6B2M1Y2</accession>
<evidence type="ECO:0000313" key="2">
    <source>
        <dbReference type="EMBL" id="NDV62386.1"/>
    </source>
</evidence>
<dbReference type="Proteomes" id="UP000478417">
    <property type="component" value="Unassembled WGS sequence"/>
</dbReference>
<dbReference type="InterPro" id="IPR052533">
    <property type="entry name" value="WalJ/YycJ-like"/>
</dbReference>
<dbReference type="InterPro" id="IPR001279">
    <property type="entry name" value="Metallo-B-lactamas"/>
</dbReference>
<protein>
    <submittedName>
        <fullName evidence="2">MBL fold metallo-hydrolase</fullName>
    </submittedName>
</protein>
<dbReference type="InterPro" id="IPR036866">
    <property type="entry name" value="RibonucZ/Hydroxyglut_hydro"/>
</dbReference>
<dbReference type="PANTHER" id="PTHR47619:SF1">
    <property type="entry name" value="EXODEOXYRIBONUCLEASE WALJ"/>
    <property type="match status" value="1"/>
</dbReference>
<evidence type="ECO:0000259" key="1">
    <source>
        <dbReference type="SMART" id="SM00849"/>
    </source>
</evidence>
<feature type="domain" description="Metallo-beta-lactamase" evidence="1">
    <location>
        <begin position="13"/>
        <end position="174"/>
    </location>
</feature>
<dbReference type="GO" id="GO:0016787">
    <property type="term" value="F:hydrolase activity"/>
    <property type="evidence" value="ECO:0007669"/>
    <property type="project" value="UniProtKB-KW"/>
</dbReference>
<dbReference type="AlphaFoldDB" id="A0A6B2M1Y2"/>
<keyword evidence="2" id="KW-0378">Hydrolase</keyword>
<dbReference type="SMART" id="SM00849">
    <property type="entry name" value="Lactamase_B"/>
    <property type="match status" value="1"/>
</dbReference>
<evidence type="ECO:0000313" key="3">
    <source>
        <dbReference type="Proteomes" id="UP000478417"/>
    </source>
</evidence>
<dbReference type="PANTHER" id="PTHR47619">
    <property type="entry name" value="METALLO-HYDROLASE YYCJ-RELATED"/>
    <property type="match status" value="1"/>
</dbReference>
<gene>
    <name evidence="2" type="ORF">G0Q06_07990</name>
</gene>
<proteinExistence type="predicted"/>
<keyword evidence="3" id="KW-1185">Reference proteome</keyword>
<reference evidence="2 3" key="1">
    <citation type="submission" date="2020-02" db="EMBL/GenBank/DDBJ databases">
        <title>Albibacoteraceae fam. nov., the first described family within the subdivision 4 Verrucomicrobia.</title>
        <authorList>
            <person name="Xi F."/>
        </authorList>
    </citation>
    <scope>NUCLEOTIDE SEQUENCE [LARGE SCALE GENOMIC DNA]</scope>
    <source>
        <strain evidence="2 3">CK1056</strain>
    </source>
</reference>
<comment type="caution">
    <text evidence="2">The sequence shown here is derived from an EMBL/GenBank/DDBJ whole genome shotgun (WGS) entry which is preliminary data.</text>
</comment>
<name>A0A6B2M1Y2_9BACT</name>
<dbReference type="RefSeq" id="WP_163964219.1">
    <property type="nucleotide sequence ID" value="NZ_JAAGNX010000002.1"/>
</dbReference>
<sequence length="266" mass="29491">MGFRFQILGTSSSGNCALIETRQTRILLDAGFSGRRLVALLNAIGKPIETVDAVFLTHEHSDHTAGLRGLARHQHLKFFANYGTAQVAQRKLNQDLSWKIFETGTPFQFKDIAVQTMLLPHDAMEPVGYVFRTGGGDLFEPPGSIAWITDLGHAPANLAELVRDVQLLVLEANHDPDLLEQDVKRPHSVKQRITGRHGHLSNAAARAFLESVKQPKWQRVLLAHLSKDCNHPEKVHQVMGNGGCPWPVECLDPNQLIFPEIDLAAL</sequence>
<organism evidence="2 3">
    <name type="scientific">Oceanipulchritudo coccoides</name>
    <dbReference type="NCBI Taxonomy" id="2706888"/>
    <lineage>
        <taxon>Bacteria</taxon>
        <taxon>Pseudomonadati</taxon>
        <taxon>Verrucomicrobiota</taxon>
        <taxon>Opitutia</taxon>
        <taxon>Puniceicoccales</taxon>
        <taxon>Oceanipulchritudinaceae</taxon>
        <taxon>Oceanipulchritudo</taxon>
    </lineage>
</organism>
<dbReference type="Gene3D" id="3.60.15.10">
    <property type="entry name" value="Ribonuclease Z/Hydroxyacylglutathione hydrolase-like"/>
    <property type="match status" value="1"/>
</dbReference>
<dbReference type="Pfam" id="PF12706">
    <property type="entry name" value="Lactamase_B_2"/>
    <property type="match status" value="1"/>
</dbReference>
<dbReference type="SUPFAM" id="SSF56281">
    <property type="entry name" value="Metallo-hydrolase/oxidoreductase"/>
    <property type="match status" value="1"/>
</dbReference>
<dbReference type="EMBL" id="JAAGNX010000002">
    <property type="protein sequence ID" value="NDV62386.1"/>
    <property type="molecule type" value="Genomic_DNA"/>
</dbReference>